<feature type="compositionally biased region" description="Basic residues" evidence="1">
    <location>
        <begin position="16"/>
        <end position="29"/>
    </location>
</feature>
<organism evidence="2">
    <name type="scientific">Oryza sativa subsp. japonica</name>
    <name type="common">Rice</name>
    <dbReference type="NCBI Taxonomy" id="39947"/>
    <lineage>
        <taxon>Eukaryota</taxon>
        <taxon>Viridiplantae</taxon>
        <taxon>Streptophyta</taxon>
        <taxon>Embryophyta</taxon>
        <taxon>Tracheophyta</taxon>
        <taxon>Spermatophyta</taxon>
        <taxon>Magnoliopsida</taxon>
        <taxon>Liliopsida</taxon>
        <taxon>Poales</taxon>
        <taxon>Poaceae</taxon>
        <taxon>BOP clade</taxon>
        <taxon>Oryzoideae</taxon>
        <taxon>Oryzeae</taxon>
        <taxon>Oryzinae</taxon>
        <taxon>Oryza</taxon>
        <taxon>Oryza sativa</taxon>
    </lineage>
</organism>
<evidence type="ECO:0000313" key="3">
    <source>
        <dbReference type="EMBL" id="BAD88328.1"/>
    </source>
</evidence>
<evidence type="ECO:0000256" key="1">
    <source>
        <dbReference type="SAM" id="MobiDB-lite"/>
    </source>
</evidence>
<dbReference type="EMBL" id="AP006167">
    <property type="protein sequence ID" value="BAD88328.1"/>
    <property type="molecule type" value="Genomic_DNA"/>
</dbReference>
<dbReference type="Proteomes" id="UP000817658">
    <property type="component" value="Chromosome 1"/>
</dbReference>
<sequence>MDADLSPINAADDGRRRRPSNRQPIKHAGTKTTPSPPSDRPTDGHDRSPPFAGLINYSHCTSKDGSTVAF</sequence>
<feature type="compositionally biased region" description="Polar residues" evidence="1">
    <location>
        <begin position="58"/>
        <end position="70"/>
    </location>
</feature>
<reference evidence="4" key="3">
    <citation type="journal article" date="2005" name="Nature">
        <title>The map-based sequence of the rice genome.</title>
        <authorList>
            <consortium name="International rice genome sequencing project (IRGSP)"/>
            <person name="Matsumoto T."/>
            <person name="Wu J."/>
            <person name="Kanamori H."/>
            <person name="Katayose Y."/>
            <person name="Fujisawa M."/>
            <person name="Namiki N."/>
            <person name="Mizuno H."/>
            <person name="Yamamoto K."/>
            <person name="Antonio B.A."/>
            <person name="Baba T."/>
            <person name="Sakata K."/>
            <person name="Nagamura Y."/>
            <person name="Aoki H."/>
            <person name="Arikawa K."/>
            <person name="Arita K."/>
            <person name="Bito T."/>
            <person name="Chiden Y."/>
            <person name="Fujitsuka N."/>
            <person name="Fukunaka R."/>
            <person name="Hamada M."/>
            <person name="Harada C."/>
            <person name="Hayashi A."/>
            <person name="Hijishita S."/>
            <person name="Honda M."/>
            <person name="Hosokawa S."/>
            <person name="Ichikawa Y."/>
            <person name="Idonuma A."/>
            <person name="Iijima M."/>
            <person name="Ikeda M."/>
            <person name="Ikeno M."/>
            <person name="Ito K."/>
            <person name="Ito S."/>
            <person name="Ito T."/>
            <person name="Ito Y."/>
            <person name="Ito Y."/>
            <person name="Iwabuchi A."/>
            <person name="Kamiya K."/>
            <person name="Karasawa W."/>
            <person name="Kurita K."/>
            <person name="Katagiri S."/>
            <person name="Kikuta A."/>
            <person name="Kobayashi H."/>
            <person name="Kobayashi N."/>
            <person name="Machita K."/>
            <person name="Maehara T."/>
            <person name="Masukawa M."/>
            <person name="Mizubayashi T."/>
            <person name="Mukai Y."/>
            <person name="Nagasaki H."/>
            <person name="Nagata Y."/>
            <person name="Naito S."/>
            <person name="Nakashima M."/>
            <person name="Nakama Y."/>
            <person name="Nakamichi Y."/>
            <person name="Nakamura M."/>
            <person name="Meguro A."/>
            <person name="Negishi M."/>
            <person name="Ohta I."/>
            <person name="Ohta T."/>
            <person name="Okamoto M."/>
            <person name="Ono N."/>
            <person name="Saji S."/>
            <person name="Sakaguchi M."/>
            <person name="Sakai K."/>
            <person name="Shibata M."/>
            <person name="Shimokawa T."/>
            <person name="Song J."/>
            <person name="Takazaki Y."/>
            <person name="Terasawa K."/>
            <person name="Tsugane M."/>
            <person name="Tsuji K."/>
            <person name="Ueda S."/>
            <person name="Waki K."/>
            <person name="Yamagata H."/>
            <person name="Yamamoto M."/>
            <person name="Yamamoto S."/>
            <person name="Yamane H."/>
            <person name="Yoshiki S."/>
            <person name="Yoshihara R."/>
            <person name="Yukawa K."/>
            <person name="Zhong H."/>
            <person name="Yano M."/>
            <person name="Yuan Q."/>
            <person name="Ouyang S."/>
            <person name="Liu J."/>
            <person name="Jones K.M."/>
            <person name="Gansberger K."/>
            <person name="Moffat K."/>
            <person name="Hill J."/>
            <person name="Bera J."/>
            <person name="Fadrosh D."/>
            <person name="Jin S."/>
            <person name="Johri S."/>
            <person name="Kim M."/>
            <person name="Overton L."/>
            <person name="Reardon M."/>
            <person name="Tsitrin T."/>
            <person name="Vuong H."/>
            <person name="Weaver B."/>
            <person name="Ciecko A."/>
            <person name="Tallon L."/>
            <person name="Jackson J."/>
            <person name="Pai G."/>
            <person name="Aken S.V."/>
            <person name="Utterback T."/>
            <person name="Reidmuller S."/>
            <person name="Feldblyum T."/>
            <person name="Hsiao J."/>
            <person name="Zismann V."/>
            <person name="Iobst S."/>
            <person name="de Vazeille A.R."/>
            <person name="Buell C.R."/>
            <person name="Ying K."/>
            <person name="Li Y."/>
            <person name="Lu T."/>
            <person name="Huang Y."/>
            <person name="Zhao Q."/>
            <person name="Feng Q."/>
            <person name="Zhang L."/>
            <person name="Zhu J."/>
            <person name="Weng Q."/>
            <person name="Mu J."/>
            <person name="Lu Y."/>
            <person name="Fan D."/>
            <person name="Liu Y."/>
            <person name="Guan J."/>
            <person name="Zhang Y."/>
            <person name="Yu S."/>
            <person name="Liu X."/>
            <person name="Zhang Y."/>
            <person name="Hong G."/>
            <person name="Han B."/>
            <person name="Choisne N."/>
            <person name="Demange N."/>
            <person name="Orjeda G."/>
            <person name="Samain S."/>
            <person name="Cattolico L."/>
            <person name="Pelletier E."/>
            <person name="Couloux A."/>
            <person name="Segurens B."/>
            <person name="Wincker P."/>
            <person name="D'Hont A."/>
            <person name="Scarpelli C."/>
            <person name="Weissenbach J."/>
            <person name="Salanoubat M."/>
            <person name="Quetier F."/>
            <person name="Yu Y."/>
            <person name="Kim H.R."/>
            <person name="Rambo T."/>
            <person name="Currie J."/>
            <person name="Collura K."/>
            <person name="Luo M."/>
            <person name="Yang T."/>
            <person name="Ammiraju J.S.S."/>
            <person name="Engler F."/>
            <person name="Soderlund C."/>
            <person name="Wing R.A."/>
            <person name="Palmer L.E."/>
            <person name="de la Bastide M."/>
            <person name="Spiegel L."/>
            <person name="Nascimento L."/>
            <person name="Zutavern T."/>
            <person name="O'Shaughnessy A."/>
            <person name="Dike S."/>
            <person name="Dedhia N."/>
            <person name="Preston R."/>
            <person name="Balija V."/>
            <person name="McCombie W.R."/>
            <person name="Chow T."/>
            <person name="Chen H."/>
            <person name="Chung M."/>
            <person name="Chen C."/>
            <person name="Shaw J."/>
            <person name="Wu H."/>
            <person name="Hsiao K."/>
            <person name="Chao Y."/>
            <person name="Chu M."/>
            <person name="Cheng C."/>
            <person name="Hour A."/>
            <person name="Lee P."/>
            <person name="Lin S."/>
            <person name="Lin Y."/>
            <person name="Liou J."/>
            <person name="Liu S."/>
            <person name="Hsing Y."/>
            <person name="Raghuvanshi S."/>
            <person name="Mohanty A."/>
            <person name="Bharti A.K."/>
            <person name="Gaur A."/>
            <person name="Gupta V."/>
            <person name="Kumar D."/>
            <person name="Ravi V."/>
            <person name="Vij S."/>
            <person name="Kapur A."/>
            <person name="Khurana P."/>
            <person name="Khurana P."/>
            <person name="Khurana J.P."/>
            <person name="Tyagi A.K."/>
            <person name="Gaikwad K."/>
            <person name="Singh A."/>
            <person name="Dalal V."/>
            <person name="Srivastava S."/>
            <person name="Dixit A."/>
            <person name="Pal A.K."/>
            <person name="Ghazi I.A."/>
            <person name="Yadav M."/>
            <person name="Pandit A."/>
            <person name="Bhargava A."/>
            <person name="Sureshbabu K."/>
            <person name="Batra K."/>
            <person name="Sharma T.R."/>
            <person name="Mohapatra T."/>
            <person name="Singh N.K."/>
            <person name="Messing J."/>
            <person name="Nelson A.B."/>
            <person name="Fuks G."/>
            <person name="Kavchok S."/>
            <person name="Keizer G."/>
            <person name="Linton E."/>
            <person name="Llaca V."/>
            <person name="Song R."/>
            <person name="Tanyolac B."/>
            <person name="Young S."/>
            <person name="Ho-Il K."/>
            <person name="Hahn J.H."/>
            <person name="Sangsakoo G."/>
            <person name="Vanavichit A."/>
            <person name="de Mattos Luiz.A.T."/>
            <person name="Zimmer P.D."/>
            <person name="Malone G."/>
            <person name="Dellagostin O."/>
            <person name="de Oliveira A.C."/>
            <person name="Bevan M."/>
            <person name="Bancroft I."/>
            <person name="Minx P."/>
            <person name="Cordum H."/>
            <person name="Wilson R."/>
            <person name="Cheng Z."/>
            <person name="Jin W."/>
            <person name="Jiang J."/>
            <person name="Leong S.A."/>
            <person name="Iwama H."/>
            <person name="Gojobori T."/>
            <person name="Itoh T."/>
            <person name="Niimura Y."/>
            <person name="Fujii Y."/>
            <person name="Habara T."/>
            <person name="Sakai H."/>
            <person name="Sato Y."/>
            <person name="Wilson G."/>
            <person name="Kumar K."/>
            <person name="McCouch S."/>
            <person name="Juretic N."/>
            <person name="Hoen D."/>
            <person name="Wright S."/>
            <person name="Bruskiewich R."/>
            <person name="Bureau T."/>
            <person name="Miyao A."/>
            <person name="Hirochika H."/>
            <person name="Nishikawa T."/>
            <person name="Kadowaki K."/>
            <person name="Sugiura M."/>
            <person name="Burr B."/>
            <person name="Sasaki T."/>
        </authorList>
    </citation>
    <scope>NUCLEOTIDE SEQUENCE [LARGE SCALE GENOMIC DNA]</scope>
    <source>
        <strain evidence="4">cv. Nipponbare</strain>
    </source>
</reference>
<protein>
    <submittedName>
        <fullName evidence="2">Uncharacterized protein</fullName>
    </submittedName>
</protein>
<reference evidence="3" key="2">
    <citation type="submission" date="2003-01" db="EMBL/GenBank/DDBJ databases">
        <title>Oryza sativa nipponbare(GA3) genomic DNA, chromosome 1, BAC clone:B1455F06.</title>
        <authorList>
            <person name="Sasaki T."/>
            <person name="Matsumoto T."/>
            <person name="Katayose Y."/>
        </authorList>
    </citation>
    <scope>NUCLEOTIDE SEQUENCE</scope>
</reference>
<evidence type="ECO:0000313" key="4">
    <source>
        <dbReference type="Proteomes" id="UP000000763"/>
    </source>
</evidence>
<feature type="region of interest" description="Disordered" evidence="1">
    <location>
        <begin position="1"/>
        <end position="70"/>
    </location>
</feature>
<evidence type="ECO:0000313" key="2">
    <source>
        <dbReference type="EMBL" id="BAB90828.1"/>
    </source>
</evidence>
<dbReference type="AlphaFoldDB" id="Q8RYG3"/>
<accession>Q8RYG3</accession>
<reference evidence="4" key="4">
    <citation type="journal article" date="2008" name="Nucleic Acids Res.">
        <title>The rice annotation project database (RAP-DB): 2008 update.</title>
        <authorList>
            <consortium name="The rice annotation project (RAP)"/>
        </authorList>
    </citation>
    <scope>GENOME REANNOTATION</scope>
    <source>
        <strain evidence="4">cv. Nipponbare</strain>
    </source>
</reference>
<dbReference type="Proteomes" id="UP000000763">
    <property type="component" value="Chromosome 1"/>
</dbReference>
<reference evidence="2" key="1">
    <citation type="journal article" date="2002" name="Nature">
        <title>The genome sequence and structure of rice chromosome 1.</title>
        <authorList>
            <person name="Sasaki T."/>
            <person name="Matsumoto T."/>
            <person name="Yamamoto K."/>
            <person name="Sakata K."/>
            <person name="Baba T."/>
            <person name="Katayose Y."/>
            <person name="Wu J."/>
            <person name="Niimura Y."/>
            <person name="Cheng Z."/>
            <person name="Nagamura Y."/>
            <person name="Antonio B.A."/>
            <person name="Kanamori H."/>
            <person name="Hosokawa S."/>
            <person name="Masukawa M."/>
            <person name="Arikawa K."/>
            <person name="Chiden Y."/>
            <person name="Hayashi M."/>
            <person name="Okamoto M."/>
            <person name="Ando T."/>
            <person name="Aoki H."/>
            <person name="Arita K."/>
            <person name="Hamada M."/>
            <person name="Harada C."/>
            <person name="Hijishita S."/>
            <person name="Honda M."/>
            <person name="Ichikawa Y."/>
            <person name="Idonuma A."/>
            <person name="Iijima M."/>
            <person name="Ikeda M."/>
            <person name="Ikeno M."/>
            <person name="Itoh S."/>
            <person name="Itoh T."/>
            <person name="Itoh Y."/>
            <person name="Itoh Y."/>
            <person name="Iwabuchi A."/>
            <person name="Kamiya K."/>
            <person name="Karasawa W."/>
            <person name="Katagiri S."/>
            <person name="Kikuta A."/>
            <person name="Kobayashi N."/>
            <person name="Kono I."/>
            <person name="Machita K."/>
            <person name="Maehara T."/>
            <person name="Mizuno H."/>
            <person name="Mizubayashi T."/>
            <person name="Mukai Y."/>
            <person name="Nagasaki H."/>
            <person name="Nakashima M."/>
            <person name="Nakama Y."/>
            <person name="Nakamichi Y."/>
            <person name="Nakamura M."/>
            <person name="Namiki N."/>
            <person name="Negishi M."/>
            <person name="Ohta I."/>
            <person name="Ono N."/>
            <person name="Saji S."/>
            <person name="Sakai K."/>
            <person name="Shibata M."/>
            <person name="Shimokawa T."/>
            <person name="Shomura A."/>
            <person name="Song J."/>
            <person name="Takazaki Y."/>
            <person name="Terasawa K."/>
            <person name="Tsuji K."/>
            <person name="Waki K."/>
            <person name="Yamagata H."/>
            <person name="Yamane H."/>
            <person name="Yoshiki S."/>
            <person name="Yoshihara R."/>
            <person name="Yukawa K."/>
            <person name="Zhong H."/>
            <person name="Iwama H."/>
            <person name="Endo T."/>
            <person name="Ito H."/>
            <person name="Hahn J.H."/>
            <person name="Kim H.I."/>
            <person name="Eun M.Y."/>
            <person name="Yano M."/>
            <person name="Jiang J."/>
            <person name="Gojobori T."/>
        </authorList>
    </citation>
    <scope>NUCLEOTIDE SEQUENCE</scope>
</reference>
<proteinExistence type="predicted"/>
<gene>
    <name evidence="3" type="ORF">B1455F06.34</name>
    <name evidence="2" type="ORF">P0592G05.18</name>
</gene>
<name>Q8RYG3_ORYSJ</name>
<dbReference type="EMBL" id="AP004672">
    <property type="protein sequence ID" value="BAB90828.1"/>
    <property type="molecule type" value="Genomic_DNA"/>
</dbReference>